<reference evidence="1 2" key="2">
    <citation type="journal article" date="2012" name="Proc. Natl. Acad. Sci. U.S.A.">
        <title>Antigenic diversity is generated by distinct evolutionary mechanisms in African trypanosome species.</title>
        <authorList>
            <person name="Jackson A.P."/>
            <person name="Berry A."/>
            <person name="Aslett M."/>
            <person name="Allison H.C."/>
            <person name="Burton P."/>
            <person name="Vavrova-Anderson J."/>
            <person name="Brown R."/>
            <person name="Browne H."/>
            <person name="Corton N."/>
            <person name="Hauser H."/>
            <person name="Gamble J."/>
            <person name="Gilderthorp R."/>
            <person name="Marcello L."/>
            <person name="McQuillan J."/>
            <person name="Otto T.D."/>
            <person name="Quail M.A."/>
            <person name="Sanders M.J."/>
            <person name="van Tonder A."/>
            <person name="Ginger M.L."/>
            <person name="Field M.C."/>
            <person name="Barry J.D."/>
            <person name="Hertz-Fowler C."/>
            <person name="Berriman M."/>
        </authorList>
    </citation>
    <scope>NUCLEOTIDE SEQUENCE [LARGE SCALE GENOMIC DNA]</scope>
    <source>
        <strain evidence="1 2">IL3000</strain>
    </source>
</reference>
<sequence length="550" mass="60041">MVAAADWKLEWVSDAHTQRQRLAKNSLQRNLREEAQRRVTSSSASSSVSVVDCCWLRSCRSGSASTSVPAALSPYLFCVLSDGGVCIINTTNFAKTYVFESETTRRREREERPKKDVVLPPDTQRNRLVAIDCFLLQQNAKKEPVAAKSATAQTTSHPYELVPLLCTVVEGFICTFTVDQAALNRSRSLSMKASAAHRAIELPSDASLPDKGSWDSACVNFSLCGSRIVAVVNGIGRCDNSSTATGAVGGLTRDLQHRALACVLRRQESGTNDAYVVEKEWTNIAPLGAEFAAEFLCMSWWDEENIVLAAWSDGTVSLFDTSLSIIAQSCVFRSSVERFPGRVVKVALFPPAFQESAVSRASSAPLPRVKTPFGEASGKSLSPGFLVLVVDENVVIQFTVNAYLQGTRAGHLVEEPLEKKFKCDSESCGKEQLASLELQPGCQTYCSEDIPIRDIALFDCLLPCTLVVLLESGALLMLDATTMDVLYNRPLHRLFPSSALKKGSSSSDGRDDGKVSDGRLPHCSFFLKPREKPMTICVIEHNTAVFVRSS</sequence>
<dbReference type="VEuPathDB" id="TriTrypDB:TcIL3000_0_36020"/>
<dbReference type="OMA" id="DQWKIDV"/>
<evidence type="ECO:0000313" key="1">
    <source>
        <dbReference type="EMBL" id="CCD12748.1"/>
    </source>
</evidence>
<dbReference type="Proteomes" id="UP000000702">
    <property type="component" value="Unassembled WGS sequence"/>
</dbReference>
<organism evidence="1 2">
    <name type="scientific">Trypanosoma congolense (strain IL3000)</name>
    <dbReference type="NCBI Taxonomy" id="1068625"/>
    <lineage>
        <taxon>Eukaryota</taxon>
        <taxon>Discoba</taxon>
        <taxon>Euglenozoa</taxon>
        <taxon>Kinetoplastea</taxon>
        <taxon>Metakinetoplastina</taxon>
        <taxon>Trypanosomatida</taxon>
        <taxon>Trypanosomatidae</taxon>
        <taxon>Trypanosoma</taxon>
        <taxon>Nannomonas</taxon>
    </lineage>
</organism>
<proteinExistence type="predicted"/>
<dbReference type="EMBL" id="CAEQ01000853">
    <property type="protein sequence ID" value="CCD12748.1"/>
    <property type="molecule type" value="Genomic_DNA"/>
</dbReference>
<dbReference type="AlphaFoldDB" id="F9W6E3"/>
<accession>F9W6E3</accession>
<keyword evidence="2" id="KW-1185">Reference proteome</keyword>
<comment type="caution">
    <text evidence="1">The sequence shown here is derived from an EMBL/GenBank/DDBJ whole genome shotgun (WGS) entry which is preliminary data.</text>
</comment>
<evidence type="ECO:0000313" key="2">
    <source>
        <dbReference type="Proteomes" id="UP000000702"/>
    </source>
</evidence>
<protein>
    <submittedName>
        <fullName evidence="1">WGS project CAEQ00000000 data, annotated contig 1451</fullName>
    </submittedName>
</protein>
<reference evidence="2" key="1">
    <citation type="submission" date="2011-07" db="EMBL/GenBank/DDBJ databases">
        <title>Divergent evolution of antigenic variation in African trypanosomes.</title>
        <authorList>
            <person name="Jackson A.P."/>
            <person name="Berry A."/>
            <person name="Allison H.C."/>
            <person name="Burton P."/>
            <person name="Anderson J."/>
            <person name="Aslett M."/>
            <person name="Brown R."/>
            <person name="Corton N."/>
            <person name="Harris D."/>
            <person name="Hauser H."/>
            <person name="Gamble J."/>
            <person name="Gilderthorp R."/>
            <person name="McQuillan J."/>
            <person name="Quail M.A."/>
            <person name="Sanders M."/>
            <person name="Van Tonder A."/>
            <person name="Ginger M.L."/>
            <person name="Donelson J.E."/>
            <person name="Field M.C."/>
            <person name="Barry J.D."/>
            <person name="Berriman M."/>
            <person name="Hertz-Fowler C."/>
        </authorList>
    </citation>
    <scope>NUCLEOTIDE SEQUENCE [LARGE SCALE GENOMIC DNA]</scope>
    <source>
        <strain evidence="2">IL3000</strain>
    </source>
</reference>
<gene>
    <name evidence="1" type="ORF">TCIL3000_0_36020</name>
</gene>
<name>F9W6E3_TRYCI</name>